<proteinExistence type="predicted"/>
<keyword evidence="4" id="KW-1185">Reference proteome</keyword>
<protein>
    <recommendedName>
        <fullName evidence="2">Apple domain-containing protein</fullName>
    </recommendedName>
</protein>
<comment type="caution">
    <text evidence="3">The sequence shown here is derived from an EMBL/GenBank/DDBJ whole genome shotgun (WGS) entry which is preliminary data.</text>
</comment>
<dbReference type="EMBL" id="CATQJL010000001">
    <property type="protein sequence ID" value="CAJ0591371.1"/>
    <property type="molecule type" value="Genomic_DNA"/>
</dbReference>
<evidence type="ECO:0000313" key="3">
    <source>
        <dbReference type="EMBL" id="CAJ0591371.1"/>
    </source>
</evidence>
<evidence type="ECO:0000313" key="4">
    <source>
        <dbReference type="Proteomes" id="UP001176961"/>
    </source>
</evidence>
<dbReference type="Proteomes" id="UP001176961">
    <property type="component" value="Unassembled WGS sequence"/>
</dbReference>
<feature type="chain" id="PRO_5041354357" description="Apple domain-containing protein" evidence="1">
    <location>
        <begin position="19"/>
        <end position="227"/>
    </location>
</feature>
<feature type="domain" description="Apple" evidence="2">
    <location>
        <begin position="38"/>
        <end position="83"/>
    </location>
</feature>
<feature type="signal peptide" evidence="1">
    <location>
        <begin position="1"/>
        <end position="18"/>
    </location>
</feature>
<reference evidence="3" key="1">
    <citation type="submission" date="2023-07" db="EMBL/GenBank/DDBJ databases">
        <authorList>
            <consortium name="CYATHOMIX"/>
        </authorList>
    </citation>
    <scope>NUCLEOTIDE SEQUENCE</scope>
    <source>
        <strain evidence="3">N/A</strain>
    </source>
</reference>
<sequence length="227" mass="26151">MSSATVFIVLVLVETAINVGVFRYSPNAGHGYLVYDIYLEDKAMCLRACYEEVECEVVNYEENTRSCAMYRGGNSTEPGYILSRGETDAACTLIEISDTDIAFQKIPSQDLAKVECNVMSDVAAISTYENSTGYRFFILRPNNISEYWEDMHYRLLFSKKKEETCTPVPIFHKANYRRLYFGEIYNTTGYYFYNAYAYANYCVSPEGECLGVMEIQEYVDKFGFHFY</sequence>
<name>A0AA36DPE0_CYLNA</name>
<dbReference type="Pfam" id="PF00024">
    <property type="entry name" value="PAN_1"/>
    <property type="match status" value="1"/>
</dbReference>
<evidence type="ECO:0000259" key="2">
    <source>
        <dbReference type="Pfam" id="PF00024"/>
    </source>
</evidence>
<accession>A0AA36DPE0</accession>
<dbReference type="AlphaFoldDB" id="A0AA36DPE0"/>
<organism evidence="3 4">
    <name type="scientific">Cylicocyclus nassatus</name>
    <name type="common">Nematode worm</name>
    <dbReference type="NCBI Taxonomy" id="53992"/>
    <lineage>
        <taxon>Eukaryota</taxon>
        <taxon>Metazoa</taxon>
        <taxon>Ecdysozoa</taxon>
        <taxon>Nematoda</taxon>
        <taxon>Chromadorea</taxon>
        <taxon>Rhabditida</taxon>
        <taxon>Rhabditina</taxon>
        <taxon>Rhabditomorpha</taxon>
        <taxon>Strongyloidea</taxon>
        <taxon>Strongylidae</taxon>
        <taxon>Cylicocyclus</taxon>
    </lineage>
</organism>
<evidence type="ECO:0000256" key="1">
    <source>
        <dbReference type="SAM" id="SignalP"/>
    </source>
</evidence>
<gene>
    <name evidence="3" type="ORF">CYNAS_LOCUS3354</name>
</gene>
<keyword evidence="1" id="KW-0732">Signal</keyword>
<dbReference type="InterPro" id="IPR003609">
    <property type="entry name" value="Pan_app"/>
</dbReference>